<evidence type="ECO:0000256" key="8">
    <source>
        <dbReference type="ARBA" id="ARBA00031111"/>
    </source>
</evidence>
<dbReference type="GO" id="GO:0005737">
    <property type="term" value="C:cytoplasm"/>
    <property type="evidence" value="ECO:0007669"/>
    <property type="project" value="TreeGrafter"/>
</dbReference>
<evidence type="ECO:0000259" key="12">
    <source>
        <dbReference type="Pfam" id="PF00793"/>
    </source>
</evidence>
<accession>X0S0Q1</accession>
<comment type="caution">
    <text evidence="13">The sequence shown here is derived from an EMBL/GenBank/DDBJ whole genome shotgun (WGS) entry which is preliminary data.</text>
</comment>
<dbReference type="GO" id="GO:0003849">
    <property type="term" value="F:3-deoxy-7-phosphoheptulonate synthase activity"/>
    <property type="evidence" value="ECO:0007669"/>
    <property type="project" value="UniProtKB-EC"/>
</dbReference>
<dbReference type="GO" id="GO:0008652">
    <property type="term" value="P:amino acid biosynthetic process"/>
    <property type="evidence" value="ECO:0007669"/>
    <property type="project" value="UniProtKB-KW"/>
</dbReference>
<dbReference type="Gene3D" id="3.20.20.70">
    <property type="entry name" value="Aldolase class I"/>
    <property type="match status" value="1"/>
</dbReference>
<evidence type="ECO:0000256" key="10">
    <source>
        <dbReference type="ARBA" id="ARBA00032193"/>
    </source>
</evidence>
<evidence type="ECO:0000256" key="3">
    <source>
        <dbReference type="ARBA" id="ARBA00007985"/>
    </source>
</evidence>
<feature type="non-terminal residue" evidence="13">
    <location>
        <position position="1"/>
    </location>
</feature>
<keyword evidence="7" id="KW-0057">Aromatic amino acid biosynthesis</keyword>
<organism evidence="13">
    <name type="scientific">marine sediment metagenome</name>
    <dbReference type="NCBI Taxonomy" id="412755"/>
    <lineage>
        <taxon>unclassified sequences</taxon>
        <taxon>metagenomes</taxon>
        <taxon>ecological metagenomes</taxon>
    </lineage>
</organism>
<keyword evidence="6" id="KW-0808">Transferase</keyword>
<feature type="domain" description="DAHP synthetase I/KDSA" evidence="12">
    <location>
        <begin position="15"/>
        <end position="91"/>
    </location>
</feature>
<evidence type="ECO:0000256" key="6">
    <source>
        <dbReference type="ARBA" id="ARBA00022679"/>
    </source>
</evidence>
<dbReference type="GO" id="GO:0009073">
    <property type="term" value="P:aromatic amino acid family biosynthetic process"/>
    <property type="evidence" value="ECO:0007669"/>
    <property type="project" value="UniProtKB-KW"/>
</dbReference>
<evidence type="ECO:0000256" key="2">
    <source>
        <dbReference type="ARBA" id="ARBA00004688"/>
    </source>
</evidence>
<comment type="similarity">
    <text evidence="3">Belongs to the class-I DAHP synthase family.</text>
</comment>
<dbReference type="Pfam" id="PF00793">
    <property type="entry name" value="DAHP_synth_1"/>
    <property type="match status" value="1"/>
</dbReference>
<dbReference type="InterPro" id="IPR006218">
    <property type="entry name" value="DAHP1/KDSA"/>
</dbReference>
<proteinExistence type="inferred from homology"/>
<reference evidence="13" key="1">
    <citation type="journal article" date="2014" name="Front. Microbiol.">
        <title>High frequency of phylogenetically diverse reductive dehalogenase-homologous genes in deep subseafloor sedimentary metagenomes.</title>
        <authorList>
            <person name="Kawai M."/>
            <person name="Futagami T."/>
            <person name="Toyoda A."/>
            <person name="Takaki Y."/>
            <person name="Nishi S."/>
            <person name="Hori S."/>
            <person name="Arai W."/>
            <person name="Tsubouchi T."/>
            <person name="Morono Y."/>
            <person name="Uchiyama I."/>
            <person name="Ito T."/>
            <person name="Fujiyama A."/>
            <person name="Inagaki F."/>
            <person name="Takami H."/>
        </authorList>
    </citation>
    <scope>NUCLEOTIDE SEQUENCE</scope>
    <source>
        <strain evidence="13">Expedition CK06-06</strain>
    </source>
</reference>
<evidence type="ECO:0000256" key="7">
    <source>
        <dbReference type="ARBA" id="ARBA00023141"/>
    </source>
</evidence>
<dbReference type="EC" id="2.5.1.54" evidence="4"/>
<name>X0S0Q1_9ZZZZ</name>
<gene>
    <name evidence="13" type="ORF">S01H1_03120</name>
</gene>
<dbReference type="PANTHER" id="PTHR21225:SF12">
    <property type="entry name" value="PHOSPHO-2-DEHYDRO-3-DEOXYHEPTONATE ALDOLASE, TYROSINE-INHIBITED"/>
    <property type="match status" value="1"/>
</dbReference>
<dbReference type="PANTHER" id="PTHR21225">
    <property type="entry name" value="PHOSPHO-2-DEHYDRO-3-DEOXYHEPTONATE ALDOLASE DAHP SYNTHETASE"/>
    <property type="match status" value="1"/>
</dbReference>
<dbReference type="InterPro" id="IPR013785">
    <property type="entry name" value="Aldolase_TIM"/>
</dbReference>
<evidence type="ECO:0000256" key="5">
    <source>
        <dbReference type="ARBA" id="ARBA00022605"/>
    </source>
</evidence>
<evidence type="ECO:0000256" key="4">
    <source>
        <dbReference type="ARBA" id="ARBA00012694"/>
    </source>
</evidence>
<dbReference type="AlphaFoldDB" id="X0S0Q1"/>
<dbReference type="InterPro" id="IPR006219">
    <property type="entry name" value="DAHP_synth_1"/>
</dbReference>
<keyword evidence="5" id="KW-0028">Amino-acid biosynthesis</keyword>
<evidence type="ECO:0000256" key="11">
    <source>
        <dbReference type="ARBA" id="ARBA00047508"/>
    </source>
</evidence>
<evidence type="ECO:0000256" key="1">
    <source>
        <dbReference type="ARBA" id="ARBA00003726"/>
    </source>
</evidence>
<comment type="pathway">
    <text evidence="2">Metabolic intermediate biosynthesis; chorismate biosynthesis; chorismate from D-erythrose 4-phosphate and phosphoenolpyruvate: step 1/7.</text>
</comment>
<protein>
    <recommendedName>
        <fullName evidence="4">3-deoxy-7-phosphoheptulonate synthase</fullName>
        <ecNumber evidence="4">2.5.1.54</ecNumber>
    </recommendedName>
    <alternativeName>
        <fullName evidence="10">3-deoxy-D-arabino-heptulosonate 7-phosphate synthase</fullName>
    </alternativeName>
    <alternativeName>
        <fullName evidence="9">DAHP synthase</fullName>
    </alternativeName>
    <alternativeName>
        <fullName evidence="8">Phospho-2-keto-3-deoxyheptonate aldolase</fullName>
    </alternativeName>
</protein>
<dbReference type="EMBL" id="BARS01001656">
    <property type="protein sequence ID" value="GAF74649.1"/>
    <property type="molecule type" value="Genomic_DNA"/>
</dbReference>
<comment type="catalytic activity">
    <reaction evidence="11">
        <text>D-erythrose 4-phosphate + phosphoenolpyruvate + H2O = 7-phospho-2-dehydro-3-deoxy-D-arabino-heptonate + phosphate</text>
        <dbReference type="Rhea" id="RHEA:14717"/>
        <dbReference type="ChEBI" id="CHEBI:15377"/>
        <dbReference type="ChEBI" id="CHEBI:16897"/>
        <dbReference type="ChEBI" id="CHEBI:43474"/>
        <dbReference type="ChEBI" id="CHEBI:58394"/>
        <dbReference type="ChEBI" id="CHEBI:58702"/>
        <dbReference type="EC" id="2.5.1.54"/>
    </reaction>
</comment>
<dbReference type="SUPFAM" id="SSF51569">
    <property type="entry name" value="Aldolase"/>
    <property type="match status" value="1"/>
</dbReference>
<evidence type="ECO:0000256" key="9">
    <source>
        <dbReference type="ARBA" id="ARBA00031349"/>
    </source>
</evidence>
<evidence type="ECO:0000313" key="13">
    <source>
        <dbReference type="EMBL" id="GAF74649.1"/>
    </source>
</evidence>
<comment type="function">
    <text evidence="1">Stereospecific condensation of phosphoenolpyruvate (PEP) and D-erythrose-4-phosphate (E4P) giving rise to 3-deoxy-D-arabino-heptulosonate-7-phosphate (DAHP).</text>
</comment>
<sequence>SADKVFADASSRDLNSKLLIDCSHGNSNKDHEQQARVVEYLSKVLPKSTSIGGLMIESNLKPGNQKITENLEYGVSVTDSCIGFETTEKLLRNLNMLLSKN</sequence>